<accession>A0A5E4NJJ1</accession>
<evidence type="ECO:0000313" key="2">
    <source>
        <dbReference type="Proteomes" id="UP000325440"/>
    </source>
</evidence>
<organism evidence="1 2">
    <name type="scientific">Cinara cedri</name>
    <dbReference type="NCBI Taxonomy" id="506608"/>
    <lineage>
        <taxon>Eukaryota</taxon>
        <taxon>Metazoa</taxon>
        <taxon>Ecdysozoa</taxon>
        <taxon>Arthropoda</taxon>
        <taxon>Hexapoda</taxon>
        <taxon>Insecta</taxon>
        <taxon>Pterygota</taxon>
        <taxon>Neoptera</taxon>
        <taxon>Paraneoptera</taxon>
        <taxon>Hemiptera</taxon>
        <taxon>Sternorrhyncha</taxon>
        <taxon>Aphidomorpha</taxon>
        <taxon>Aphidoidea</taxon>
        <taxon>Aphididae</taxon>
        <taxon>Lachninae</taxon>
        <taxon>Cinara</taxon>
    </lineage>
</organism>
<dbReference type="EMBL" id="CABPRJ010002393">
    <property type="protein sequence ID" value="VVC45077.1"/>
    <property type="molecule type" value="Genomic_DNA"/>
</dbReference>
<dbReference type="AlphaFoldDB" id="A0A5E4NJJ1"/>
<evidence type="ECO:0000313" key="1">
    <source>
        <dbReference type="EMBL" id="VVC45077.1"/>
    </source>
</evidence>
<feature type="non-terminal residue" evidence="1">
    <location>
        <position position="56"/>
    </location>
</feature>
<protein>
    <submittedName>
        <fullName evidence="1">Uncharacterized protein</fullName>
    </submittedName>
</protein>
<dbReference type="Proteomes" id="UP000325440">
    <property type="component" value="Unassembled WGS sequence"/>
</dbReference>
<name>A0A5E4NJJ1_9HEMI</name>
<sequence length="56" mass="6088">NRFSGEGDCSSDDAPAFAACRSAVVIAVKFDNSRETGRRIPESSLQIPFFRCGYGQ</sequence>
<keyword evidence="2" id="KW-1185">Reference proteome</keyword>
<reference evidence="1 2" key="1">
    <citation type="submission" date="2019-08" db="EMBL/GenBank/DDBJ databases">
        <authorList>
            <person name="Alioto T."/>
            <person name="Alioto T."/>
            <person name="Gomez Garrido J."/>
        </authorList>
    </citation>
    <scope>NUCLEOTIDE SEQUENCE [LARGE SCALE GENOMIC DNA]</scope>
</reference>
<gene>
    <name evidence="1" type="ORF">CINCED_3A007991</name>
</gene>
<feature type="non-terminal residue" evidence="1">
    <location>
        <position position="1"/>
    </location>
</feature>
<proteinExistence type="predicted"/>